<comment type="caution">
    <text evidence="2">The sequence shown here is derived from an EMBL/GenBank/DDBJ whole genome shotgun (WGS) entry which is preliminary data.</text>
</comment>
<dbReference type="OrthoDB" id="9768467at2"/>
<proteinExistence type="predicted"/>
<gene>
    <name evidence="2" type="ORF">I215_15250</name>
</gene>
<evidence type="ECO:0000313" key="2">
    <source>
        <dbReference type="EMBL" id="EKF53904.1"/>
    </source>
</evidence>
<dbReference type="Pfam" id="PF13173">
    <property type="entry name" value="AAA_14"/>
    <property type="match status" value="1"/>
</dbReference>
<organism evidence="2 3">
    <name type="scientific">Galbibacter marinus</name>
    <dbReference type="NCBI Taxonomy" id="555500"/>
    <lineage>
        <taxon>Bacteria</taxon>
        <taxon>Pseudomonadati</taxon>
        <taxon>Bacteroidota</taxon>
        <taxon>Flavobacteriia</taxon>
        <taxon>Flavobacteriales</taxon>
        <taxon>Flavobacteriaceae</taxon>
        <taxon>Galbibacter</taxon>
    </lineage>
</organism>
<protein>
    <submittedName>
        <fullName evidence="2">ATPase AAA</fullName>
    </submittedName>
</protein>
<dbReference type="EMBL" id="AMSG01000042">
    <property type="protein sequence ID" value="EKF53904.1"/>
    <property type="molecule type" value="Genomic_DNA"/>
</dbReference>
<dbReference type="eggNOG" id="COG1373">
    <property type="taxonomic scope" value="Bacteria"/>
</dbReference>
<evidence type="ECO:0000259" key="1">
    <source>
        <dbReference type="SMART" id="SM00382"/>
    </source>
</evidence>
<dbReference type="InterPro" id="IPR027417">
    <property type="entry name" value="P-loop_NTPase"/>
</dbReference>
<dbReference type="PANTHER" id="PTHR42990:SF1">
    <property type="entry name" value="AAA+ ATPASE DOMAIN-CONTAINING PROTEIN"/>
    <property type="match status" value="1"/>
</dbReference>
<dbReference type="AlphaFoldDB" id="K2PQW1"/>
<keyword evidence="3" id="KW-1185">Reference proteome</keyword>
<accession>K2PQW1</accession>
<dbReference type="InterPro" id="IPR041682">
    <property type="entry name" value="AAA_14"/>
</dbReference>
<dbReference type="STRING" id="555500.I215_15250"/>
<dbReference type="PATRIC" id="fig|555500.3.peg.3141"/>
<dbReference type="SMART" id="SM00382">
    <property type="entry name" value="AAA"/>
    <property type="match status" value="1"/>
</dbReference>
<dbReference type="Gene3D" id="3.40.50.300">
    <property type="entry name" value="P-loop containing nucleotide triphosphate hydrolases"/>
    <property type="match status" value="1"/>
</dbReference>
<dbReference type="Proteomes" id="UP000007364">
    <property type="component" value="Unassembled WGS sequence"/>
</dbReference>
<name>K2PQW1_9FLAO</name>
<reference evidence="2 3" key="1">
    <citation type="journal article" date="2012" name="J. Bacteriol.">
        <title>Genome Sequence of Galbibacter marinum Type Strain ck-I2-15.</title>
        <authorList>
            <person name="Lai Q."/>
            <person name="Li C."/>
            <person name="Shao Z."/>
        </authorList>
    </citation>
    <scope>NUCLEOTIDE SEQUENCE [LARGE SCALE GENOMIC DNA]</scope>
    <source>
        <strain evidence="3">ck-I2-15</strain>
    </source>
</reference>
<dbReference type="PANTHER" id="PTHR42990">
    <property type="entry name" value="ATPASE"/>
    <property type="match status" value="1"/>
</dbReference>
<feature type="domain" description="AAA+ ATPase" evidence="1">
    <location>
        <begin position="30"/>
        <end position="157"/>
    </location>
</feature>
<evidence type="ECO:0000313" key="3">
    <source>
        <dbReference type="Proteomes" id="UP000007364"/>
    </source>
</evidence>
<dbReference type="SUPFAM" id="SSF52540">
    <property type="entry name" value="P-loop containing nucleoside triphosphate hydrolases"/>
    <property type="match status" value="1"/>
</dbReference>
<dbReference type="InterPro" id="IPR003593">
    <property type="entry name" value="AAA+_ATPase"/>
</dbReference>
<sequence length="389" mass="45086">MDQLIQYFRKFLNETDTTFVRYIHDKINWKNRMIGLTGPRGVGKTTMILQHIKQYHNTSDSLYVTAEDFYFANNRLVELADTFTKQGGKYLFIDEIHKYSDWAKELKLIYDYHSNLNVVFTGSSILDIKKGISDLSRRAVMYSMQGLSFREYLQLFHNIITPTYTLEEILQNKVEAKELPHPLPLFSQYLETGYYPFAIQDDFNLRLQQVINQTLETDIPLFAGLNAETGRKLKHLLAVIAKSVPFKPNFTKIADILSVSRNNIGDYCLFIEEAGMIAQLRDATEGIRGLGKINKVYLDNPNLIYNLAQENANKGNIRETFFLNQTRVLNEVTSSSISDFQIKEYTFEIGGKNKTKKQLKEIENSFVIKDDIEYGHLNTIPLWHFGLMY</sequence>
<dbReference type="RefSeq" id="WP_008992872.1">
    <property type="nucleotide sequence ID" value="NZ_AMSG01000042.1"/>
</dbReference>